<evidence type="ECO:0000256" key="5">
    <source>
        <dbReference type="ARBA" id="ARBA00023237"/>
    </source>
</evidence>
<dbReference type="PROSITE" id="PS51257">
    <property type="entry name" value="PROKAR_LIPOPROTEIN"/>
    <property type="match status" value="1"/>
</dbReference>
<name>A0ABS1WM34_9FLAO</name>
<feature type="signal peptide" evidence="6">
    <location>
        <begin position="1"/>
        <end position="22"/>
    </location>
</feature>
<evidence type="ECO:0000313" key="10">
    <source>
        <dbReference type="Proteomes" id="UP000605013"/>
    </source>
</evidence>
<keyword evidence="10" id="KW-1185">Reference proteome</keyword>
<organism evidence="9 10">
    <name type="scientific">Olleya sediminilitoris</name>
    <dbReference type="NCBI Taxonomy" id="2795739"/>
    <lineage>
        <taxon>Bacteria</taxon>
        <taxon>Pseudomonadati</taxon>
        <taxon>Bacteroidota</taxon>
        <taxon>Flavobacteriia</taxon>
        <taxon>Flavobacteriales</taxon>
        <taxon>Flavobacteriaceae</taxon>
    </lineage>
</organism>
<dbReference type="Pfam" id="PF14322">
    <property type="entry name" value="SusD-like_3"/>
    <property type="match status" value="1"/>
</dbReference>
<evidence type="ECO:0000313" key="9">
    <source>
        <dbReference type="EMBL" id="MBL7560188.1"/>
    </source>
</evidence>
<evidence type="ECO:0000256" key="1">
    <source>
        <dbReference type="ARBA" id="ARBA00004442"/>
    </source>
</evidence>
<dbReference type="SUPFAM" id="SSF48452">
    <property type="entry name" value="TPR-like"/>
    <property type="match status" value="1"/>
</dbReference>
<keyword evidence="4" id="KW-0472">Membrane</keyword>
<protein>
    <submittedName>
        <fullName evidence="9">RagB/SusD family nutrient uptake outer membrane protein</fullName>
    </submittedName>
</protein>
<gene>
    <name evidence="9" type="ORF">JAO71_10280</name>
</gene>
<feature type="chain" id="PRO_5045204915" evidence="6">
    <location>
        <begin position="23"/>
        <end position="643"/>
    </location>
</feature>
<evidence type="ECO:0000256" key="6">
    <source>
        <dbReference type="SAM" id="SignalP"/>
    </source>
</evidence>
<reference evidence="9 10" key="1">
    <citation type="submission" date="2020-12" db="EMBL/GenBank/DDBJ databases">
        <title>Olleya sediminilitoris sp. nov., isolated from a tidal flat.</title>
        <authorList>
            <person name="Park S."/>
            <person name="Yoon J.-H."/>
        </authorList>
    </citation>
    <scope>NUCLEOTIDE SEQUENCE [LARGE SCALE GENOMIC DNA]</scope>
    <source>
        <strain evidence="9 10">YSTF-M6</strain>
    </source>
</reference>
<evidence type="ECO:0000259" key="7">
    <source>
        <dbReference type="Pfam" id="PF07980"/>
    </source>
</evidence>
<dbReference type="Pfam" id="PF07980">
    <property type="entry name" value="SusD_RagB"/>
    <property type="match status" value="1"/>
</dbReference>
<dbReference type="InterPro" id="IPR011990">
    <property type="entry name" value="TPR-like_helical_dom_sf"/>
</dbReference>
<sequence>MKTKLKHLIVIMVLSLGLVSCHDDLDQSPIDPDSFTEEDVFANATEAKGALAKLYASLALTGQQGPSGQADIADIDEGFSQYSRMLFNLNELTTDHAVVGWGDAGLPDLHGQYWSGNNDFSEAMYYRLAQEVSFCNSFITNAASLTDGEVSSFIAEARFLRAFAYYNLIDLFGNVPLVTEVSTDLPQQASRTELFNFVESELLDIQGDLKPGRSNEYGRVDEVAAWALLSKLYLNAEVWTGTARYTDCVTYSNNVINSGYSININDANGNGTAYDELFLADNDTNGAQDEFIFALNFDGLRSQTYGGSTFLVHAAIGGTMDATEFGVNGGWAGLRTTKKLEEKFNYTVLTQDIQEINNALGAMSDWGIIGDGTPNGWNDPDTKMYQIGTNQFAIYAELTDGFLKFRFNNDWGTNYGDDNADLSLESDGQNIPVLAGQYYITLDLDNLTYSIENVDFNDLLETSIEGDKRAMFYTDGQNLEIEDISSFTDGYAVTKFKNIDSDGDQGVDSAGDFVDTDLPLIRLAEIYLNYAEATVRGGSGDLNLATAKINELIERANGDSSANISSGDITLDFILDERSRELYWEGQRRSDLIRYDYFTTDAYLWPFKGNSPQGTSVSNYRNLFPLPNSIITVNPNLSQNEGY</sequence>
<dbReference type="InterPro" id="IPR012944">
    <property type="entry name" value="SusD_RagB_dom"/>
</dbReference>
<dbReference type="Proteomes" id="UP000605013">
    <property type="component" value="Unassembled WGS sequence"/>
</dbReference>
<evidence type="ECO:0000256" key="2">
    <source>
        <dbReference type="ARBA" id="ARBA00006275"/>
    </source>
</evidence>
<feature type="domain" description="RagB/SusD" evidence="7">
    <location>
        <begin position="290"/>
        <end position="643"/>
    </location>
</feature>
<accession>A0ABS1WM34</accession>
<keyword evidence="3 6" id="KW-0732">Signal</keyword>
<dbReference type="Gene3D" id="1.10.3780.10">
    <property type="entry name" value="SusD-like"/>
    <property type="match status" value="1"/>
</dbReference>
<evidence type="ECO:0000259" key="8">
    <source>
        <dbReference type="Pfam" id="PF14322"/>
    </source>
</evidence>
<dbReference type="EMBL" id="JAEMEF010000008">
    <property type="protein sequence ID" value="MBL7560188.1"/>
    <property type="molecule type" value="Genomic_DNA"/>
</dbReference>
<comment type="subcellular location">
    <subcellularLocation>
        <location evidence="1">Cell outer membrane</location>
    </subcellularLocation>
</comment>
<comment type="caution">
    <text evidence="9">The sequence shown here is derived from an EMBL/GenBank/DDBJ whole genome shotgun (WGS) entry which is preliminary data.</text>
</comment>
<dbReference type="Gene3D" id="1.25.40.390">
    <property type="match status" value="1"/>
</dbReference>
<proteinExistence type="inferred from homology"/>
<dbReference type="InterPro" id="IPR033985">
    <property type="entry name" value="SusD-like_N"/>
</dbReference>
<keyword evidence="5" id="KW-0998">Cell outer membrane</keyword>
<evidence type="ECO:0000256" key="4">
    <source>
        <dbReference type="ARBA" id="ARBA00023136"/>
    </source>
</evidence>
<dbReference type="CDD" id="cd12956">
    <property type="entry name" value="CBM_SusE-F_like"/>
    <property type="match status" value="1"/>
</dbReference>
<feature type="domain" description="SusD-like N-terminal" evidence="8">
    <location>
        <begin position="145"/>
        <end position="234"/>
    </location>
</feature>
<evidence type="ECO:0000256" key="3">
    <source>
        <dbReference type="ARBA" id="ARBA00022729"/>
    </source>
</evidence>
<comment type="similarity">
    <text evidence="2">Belongs to the SusD family.</text>
</comment>
<dbReference type="RefSeq" id="WP_116823542.1">
    <property type="nucleotide sequence ID" value="NZ_JAEMEF010000008.1"/>
</dbReference>